<reference evidence="1 2" key="1">
    <citation type="submission" date="2018-08" db="EMBL/GenBank/DDBJ databases">
        <title>Genomic Encyclopedia of Archaeal and Bacterial Type Strains, Phase II (KMG-II): from individual species to whole genera.</title>
        <authorList>
            <person name="Goeker M."/>
        </authorList>
    </citation>
    <scope>NUCLEOTIDE SEQUENCE [LARGE SCALE GENOMIC DNA]</scope>
    <source>
        <strain evidence="1 2">DSM 15986</strain>
    </source>
</reference>
<protein>
    <submittedName>
        <fullName evidence="1">Uncharacterized protein</fullName>
    </submittedName>
</protein>
<dbReference type="EMBL" id="QUNF01000028">
    <property type="protein sequence ID" value="REG81255.1"/>
    <property type="molecule type" value="Genomic_DNA"/>
</dbReference>
<keyword evidence="2" id="KW-1185">Reference proteome</keyword>
<dbReference type="Proteomes" id="UP000256405">
    <property type="component" value="Unassembled WGS sequence"/>
</dbReference>
<evidence type="ECO:0000313" key="1">
    <source>
        <dbReference type="EMBL" id="REG81255.1"/>
    </source>
</evidence>
<evidence type="ECO:0000313" key="2">
    <source>
        <dbReference type="Proteomes" id="UP000256405"/>
    </source>
</evidence>
<name>A0A3E0DGP4_9BACT</name>
<accession>A0A3E0DGP4</accession>
<dbReference type="AlphaFoldDB" id="A0A3E0DGP4"/>
<gene>
    <name evidence="1" type="ORF">C8N25_12845</name>
</gene>
<sequence length="46" mass="5354">MDRNEFFDLLMNDAFRSIDEQGVSRECLGFPTHKDSYKIIELLVGC</sequence>
<comment type="caution">
    <text evidence="1">The sequence shown here is derived from an EMBL/GenBank/DDBJ whole genome shotgun (WGS) entry which is preliminary data.</text>
</comment>
<organism evidence="1 2">
    <name type="scientific">Algoriphagus antarcticus</name>
    <dbReference type="NCBI Taxonomy" id="238540"/>
    <lineage>
        <taxon>Bacteria</taxon>
        <taxon>Pseudomonadati</taxon>
        <taxon>Bacteroidota</taxon>
        <taxon>Cytophagia</taxon>
        <taxon>Cytophagales</taxon>
        <taxon>Cyclobacteriaceae</taxon>
        <taxon>Algoriphagus</taxon>
    </lineage>
</organism>
<proteinExistence type="predicted"/>